<dbReference type="SUPFAM" id="SSF51735">
    <property type="entry name" value="NAD(P)-binding Rossmann-fold domains"/>
    <property type="match status" value="1"/>
</dbReference>
<sequence>MKAFIIGGSGRVASDLIKDLVAAGHTVTAAARHEDNIVDLPEVTKKHLDLHTSVDDLAELIKGHDVVYFTAGSRGKDLLQTDAFGAVKTMEAAEKVGIKRYIMLSSIFSLQPEKWNLPGLKEIMDYDIAKFFADNYLINQTKLDYTILQPTVLTEEKGTGKISVDILKPSTNPIPDVAQTLADLLKFDNTIGKVIMMESGDTPIDQALSEIK</sequence>
<gene>
    <name evidence="2" type="ORF">LrDSM24759_09310</name>
</gene>
<dbReference type="EMBL" id="BFBY01000006">
    <property type="protein sequence ID" value="GBG05017.1"/>
    <property type="molecule type" value="Genomic_DNA"/>
</dbReference>
<feature type="domain" description="NAD(P)-binding" evidence="1">
    <location>
        <begin position="7"/>
        <end position="186"/>
    </location>
</feature>
<dbReference type="Proteomes" id="UP000257317">
    <property type="component" value="Unassembled WGS sequence"/>
</dbReference>
<accession>A0A2Z6TQF1</accession>
<dbReference type="InterPro" id="IPR016040">
    <property type="entry name" value="NAD(P)-bd_dom"/>
</dbReference>
<dbReference type="AlphaFoldDB" id="A0A2Z6TQF1"/>
<protein>
    <submittedName>
        <fullName evidence="2">Oxidoreductase</fullName>
    </submittedName>
</protein>
<name>A0A2Z6TQF1_9LACO</name>
<dbReference type="RefSeq" id="WP_117118345.1">
    <property type="nucleotide sequence ID" value="NZ_BFBY01000006.1"/>
</dbReference>
<proteinExistence type="predicted"/>
<evidence type="ECO:0000259" key="1">
    <source>
        <dbReference type="Pfam" id="PF13460"/>
    </source>
</evidence>
<evidence type="ECO:0000313" key="3">
    <source>
        <dbReference type="Proteomes" id="UP000257317"/>
    </source>
</evidence>
<organism evidence="2 3">
    <name type="scientific">Lactobacillus rodentium</name>
    <dbReference type="NCBI Taxonomy" id="947835"/>
    <lineage>
        <taxon>Bacteria</taxon>
        <taxon>Bacillati</taxon>
        <taxon>Bacillota</taxon>
        <taxon>Bacilli</taxon>
        <taxon>Lactobacillales</taxon>
        <taxon>Lactobacillaceae</taxon>
        <taxon>Lactobacillus</taxon>
    </lineage>
</organism>
<comment type="caution">
    <text evidence="2">The sequence shown here is derived from an EMBL/GenBank/DDBJ whole genome shotgun (WGS) entry which is preliminary data.</text>
</comment>
<reference evidence="3" key="1">
    <citation type="submission" date="2018-03" db="EMBL/GenBank/DDBJ databases">
        <title>New taxa in the Lactobacillus gasseri group.</title>
        <authorList>
            <person name="Tanizawa Y."/>
            <person name="Tohno M."/>
            <person name="Endo A."/>
            <person name="Arita M."/>
        </authorList>
    </citation>
    <scope>NUCLEOTIDE SEQUENCE [LARGE SCALE GENOMIC DNA]</scope>
    <source>
        <strain evidence="3">DSM 24759</strain>
    </source>
</reference>
<dbReference type="PANTHER" id="PTHR15020:SF50">
    <property type="entry name" value="UPF0659 PROTEIN YMR090W"/>
    <property type="match status" value="1"/>
</dbReference>
<dbReference type="PANTHER" id="PTHR15020">
    <property type="entry name" value="FLAVIN REDUCTASE-RELATED"/>
    <property type="match status" value="1"/>
</dbReference>
<dbReference type="InterPro" id="IPR036291">
    <property type="entry name" value="NAD(P)-bd_dom_sf"/>
</dbReference>
<dbReference type="OrthoDB" id="9785372at2"/>
<dbReference type="Pfam" id="PF13460">
    <property type="entry name" value="NAD_binding_10"/>
    <property type="match status" value="1"/>
</dbReference>
<keyword evidence="3" id="KW-1185">Reference proteome</keyword>
<dbReference type="Gene3D" id="3.40.50.720">
    <property type="entry name" value="NAD(P)-binding Rossmann-like Domain"/>
    <property type="match status" value="1"/>
</dbReference>
<evidence type="ECO:0000313" key="2">
    <source>
        <dbReference type="EMBL" id="GBG05017.1"/>
    </source>
</evidence>